<dbReference type="CDD" id="cd16442">
    <property type="entry name" value="BPL"/>
    <property type="match status" value="1"/>
</dbReference>
<dbReference type="Proteomes" id="UP000285146">
    <property type="component" value="Unassembled WGS sequence"/>
</dbReference>
<dbReference type="FunCoup" id="A0A423WBW2">
    <property type="interactions" value="110"/>
</dbReference>
<evidence type="ECO:0000313" key="5">
    <source>
        <dbReference type="Proteomes" id="UP000285146"/>
    </source>
</evidence>
<dbReference type="InterPro" id="IPR019197">
    <property type="entry name" value="Biotin-prot_ligase_N"/>
</dbReference>
<evidence type="ECO:0000259" key="3">
    <source>
        <dbReference type="PROSITE" id="PS51733"/>
    </source>
</evidence>
<dbReference type="Gene3D" id="3.30.930.10">
    <property type="entry name" value="Bira Bifunctional Protein, Domain 2"/>
    <property type="match status" value="1"/>
</dbReference>
<dbReference type="GO" id="GO:0005737">
    <property type="term" value="C:cytoplasm"/>
    <property type="evidence" value="ECO:0007669"/>
    <property type="project" value="TreeGrafter"/>
</dbReference>
<gene>
    <name evidence="4" type="ORF">VPNG_08281</name>
</gene>
<dbReference type="InterPro" id="IPR045864">
    <property type="entry name" value="aa-tRNA-synth_II/BPL/LPL"/>
</dbReference>
<comment type="similarity">
    <text evidence="1">Belongs to the biotin--protein ligase family.</text>
</comment>
<dbReference type="CDD" id="cd03144">
    <property type="entry name" value="GATase1_ScBLP_like"/>
    <property type="match status" value="1"/>
</dbReference>
<accession>A0A423WBW2</accession>
<dbReference type="InterPro" id="IPR004408">
    <property type="entry name" value="Biotin_CoA_COase_ligase"/>
</dbReference>
<evidence type="ECO:0000256" key="1">
    <source>
        <dbReference type="ARBA" id="ARBA00009934"/>
    </source>
</evidence>
<dbReference type="OrthoDB" id="10250105at2759"/>
<dbReference type="SUPFAM" id="SSF52317">
    <property type="entry name" value="Class I glutamine amidotransferase-like"/>
    <property type="match status" value="1"/>
</dbReference>
<dbReference type="GO" id="GO:0004077">
    <property type="term" value="F:biotin--[biotin carboxyl-carrier protein] ligase activity"/>
    <property type="evidence" value="ECO:0007669"/>
    <property type="project" value="InterPro"/>
</dbReference>
<dbReference type="NCBIfam" id="TIGR00121">
    <property type="entry name" value="birA_ligase"/>
    <property type="match status" value="1"/>
</dbReference>
<dbReference type="Pfam" id="PF09825">
    <property type="entry name" value="BPL_N"/>
    <property type="match status" value="1"/>
</dbReference>
<name>A0A423WBW2_9PEZI</name>
<dbReference type="PROSITE" id="PS51733">
    <property type="entry name" value="BPL_LPL_CATALYTIC"/>
    <property type="match status" value="1"/>
</dbReference>
<protein>
    <recommendedName>
        <fullName evidence="3">BPL/LPL catalytic domain-containing protein</fullName>
    </recommendedName>
</protein>
<dbReference type="STRING" id="1230097.A0A423WBW2"/>
<evidence type="ECO:0000256" key="2">
    <source>
        <dbReference type="ARBA" id="ARBA00022598"/>
    </source>
</evidence>
<sequence>MAQRKLNVLVYTGTGTTVASVRQCIYSLRRLLGPYYAVIPLTEPALLKEPWAPTAVLLVIPGGADLNYCRVLNGPGNRIITDFVRRGGSYLGFCAGGYYGCAKCEFEVGNPDKAMEVIGSRELAFFPGTCRGGAFKGFRYASERGARAARVRVDKSTLTASQELPETFRVYYNGGGVFVDAGKLKDRGVEVLASFEDELDVDGGDGKAAVVYCKVGQGGAILTGPHPEFAAVNLEPQPNVKGYDDVIDALAEDDDHRTSFLRACLEKLGLEVRHETSSLPSLSKIHLSALDPQEVGGLVTSFEDIITKDEHGEEFVKGANDTFHLEQPGSRWKVDDLREALTTAHVDDDKDADRPARSDPAKSAAIDGLIDYNKIVKTIVSHESSWPQPKETPYFNHHDFYSSLQEFRRREPEAYEWGDAIMYGEVVTSTNTLLEKNPSLLSKLPTGFTLAATTQTAGRGRGTNVWIAPPGSMLSSTVINHPAHLGPTRPVVFVQYLMAIAIVEAVRGYDGSPRGAYSDLPVRLKWPNDVYVQDPASPWGGGEGAGKRPNYVKIGGILTNCAYSGGNYQLVVGVGINTTNARPTTSLNEVLSAFSQRHDLAPFRIERLLARLVTRFESLYREFVRSGFTRAMEERYYEVWLHTGQEVTLEAEGGVRAKIMGITRDWGLLMAQEIGFDGRLTGRTWALQSNENSFDFWKGLVKRKV</sequence>
<feature type="domain" description="BPL/LPL catalytic" evidence="3">
    <location>
        <begin position="406"/>
        <end position="624"/>
    </location>
</feature>
<keyword evidence="2" id="KW-0436">Ligase</keyword>
<reference evidence="4 5" key="1">
    <citation type="submission" date="2015-09" db="EMBL/GenBank/DDBJ databases">
        <title>Host preference determinants of Valsa canker pathogens revealed by comparative genomics.</title>
        <authorList>
            <person name="Yin Z."/>
            <person name="Huang L."/>
        </authorList>
    </citation>
    <scope>NUCLEOTIDE SEQUENCE [LARGE SCALE GENOMIC DNA]</scope>
    <source>
        <strain evidence="4 5">SXYLt</strain>
    </source>
</reference>
<dbReference type="Gene3D" id="3.40.50.880">
    <property type="match status" value="1"/>
</dbReference>
<dbReference type="InParanoid" id="A0A423WBW2"/>
<dbReference type="PANTHER" id="PTHR12835:SF5">
    <property type="entry name" value="BIOTIN--PROTEIN LIGASE"/>
    <property type="match status" value="1"/>
</dbReference>
<dbReference type="AlphaFoldDB" id="A0A423WBW2"/>
<dbReference type="PANTHER" id="PTHR12835">
    <property type="entry name" value="BIOTIN PROTEIN LIGASE"/>
    <property type="match status" value="1"/>
</dbReference>
<dbReference type="EMBL" id="LKEB01000055">
    <property type="protein sequence ID" value="ROW00888.1"/>
    <property type="molecule type" value="Genomic_DNA"/>
</dbReference>
<organism evidence="4 5">
    <name type="scientific">Cytospora leucostoma</name>
    <dbReference type="NCBI Taxonomy" id="1230097"/>
    <lineage>
        <taxon>Eukaryota</taxon>
        <taxon>Fungi</taxon>
        <taxon>Dikarya</taxon>
        <taxon>Ascomycota</taxon>
        <taxon>Pezizomycotina</taxon>
        <taxon>Sordariomycetes</taxon>
        <taxon>Sordariomycetidae</taxon>
        <taxon>Diaporthales</taxon>
        <taxon>Cytosporaceae</taxon>
        <taxon>Cytospora</taxon>
    </lineage>
</organism>
<evidence type="ECO:0000313" key="4">
    <source>
        <dbReference type="EMBL" id="ROW00888.1"/>
    </source>
</evidence>
<dbReference type="SUPFAM" id="SSF55681">
    <property type="entry name" value="Class II aaRS and biotin synthetases"/>
    <property type="match status" value="1"/>
</dbReference>
<keyword evidence="5" id="KW-1185">Reference proteome</keyword>
<dbReference type="InterPro" id="IPR004143">
    <property type="entry name" value="BPL_LPL_catalytic"/>
</dbReference>
<dbReference type="Pfam" id="PF03099">
    <property type="entry name" value="BPL_LplA_LipB"/>
    <property type="match status" value="1"/>
</dbReference>
<proteinExistence type="inferred from homology"/>
<comment type="caution">
    <text evidence="4">The sequence shown here is derived from an EMBL/GenBank/DDBJ whole genome shotgun (WGS) entry which is preliminary data.</text>
</comment>
<dbReference type="InterPro" id="IPR029062">
    <property type="entry name" value="Class_I_gatase-like"/>
</dbReference>